<keyword evidence="4" id="KW-1003">Cell membrane</keyword>
<feature type="domain" description="Histidine kinase" evidence="12">
    <location>
        <begin position="478"/>
        <end position="699"/>
    </location>
</feature>
<dbReference type="SMART" id="SM00388">
    <property type="entry name" value="HisKA"/>
    <property type="match status" value="1"/>
</dbReference>
<comment type="caution">
    <text evidence="14">The sequence shown here is derived from an EMBL/GenBank/DDBJ whole genome shotgun (WGS) entry which is preliminary data.</text>
</comment>
<dbReference type="SUPFAM" id="SSF47384">
    <property type="entry name" value="Homodimeric domain of signal transducing histidine kinase"/>
    <property type="match status" value="1"/>
</dbReference>
<dbReference type="PANTHER" id="PTHR43047:SF66">
    <property type="entry name" value="HISKA"/>
    <property type="match status" value="1"/>
</dbReference>
<dbReference type="EMBL" id="DXAQ01000086">
    <property type="protein sequence ID" value="HIZ89360.1"/>
    <property type="molecule type" value="Genomic_DNA"/>
</dbReference>
<dbReference type="InterPro" id="IPR001789">
    <property type="entry name" value="Sig_transdc_resp-reg_receiver"/>
</dbReference>
<dbReference type="PROSITE" id="PS50109">
    <property type="entry name" value="HIS_KIN"/>
    <property type="match status" value="1"/>
</dbReference>
<dbReference type="InterPro" id="IPR003594">
    <property type="entry name" value="HATPase_dom"/>
</dbReference>
<evidence type="ECO:0000256" key="1">
    <source>
        <dbReference type="ARBA" id="ARBA00000085"/>
    </source>
</evidence>
<keyword evidence="5 10" id="KW-0597">Phosphoprotein</keyword>
<dbReference type="InterPro" id="IPR004358">
    <property type="entry name" value="Sig_transdc_His_kin-like_C"/>
</dbReference>
<dbReference type="PRINTS" id="PR00344">
    <property type="entry name" value="BCTRLSENSOR"/>
</dbReference>
<comment type="catalytic activity">
    <reaction evidence="1">
        <text>ATP + protein L-histidine = ADP + protein N-phospho-L-histidine.</text>
        <dbReference type="EC" id="2.7.13.3"/>
    </reaction>
</comment>
<dbReference type="CDD" id="cd17546">
    <property type="entry name" value="REC_hyHK_CKI1_RcsC-like"/>
    <property type="match status" value="1"/>
</dbReference>
<dbReference type="Pfam" id="PF00072">
    <property type="entry name" value="Response_reg"/>
    <property type="match status" value="1"/>
</dbReference>
<proteinExistence type="predicted"/>
<dbReference type="Pfam" id="PF02518">
    <property type="entry name" value="HATPase_c"/>
    <property type="match status" value="1"/>
</dbReference>
<evidence type="ECO:0000256" key="9">
    <source>
        <dbReference type="ARBA" id="ARBA00022989"/>
    </source>
</evidence>
<comment type="subcellular location">
    <subcellularLocation>
        <location evidence="2">Cell membrane</location>
        <topology evidence="2">Multi-pass membrane protein</topology>
    </subcellularLocation>
</comment>
<dbReference type="Gene3D" id="3.30.565.10">
    <property type="entry name" value="Histidine kinase-like ATPase, C-terminal domain"/>
    <property type="match status" value="1"/>
</dbReference>
<reference evidence="14" key="1">
    <citation type="journal article" date="2021" name="PeerJ">
        <title>Extensive microbial diversity within the chicken gut microbiome revealed by metagenomics and culture.</title>
        <authorList>
            <person name="Gilroy R."/>
            <person name="Ravi A."/>
            <person name="Getino M."/>
            <person name="Pursley I."/>
            <person name="Horton D.L."/>
            <person name="Alikhan N.F."/>
            <person name="Baker D."/>
            <person name="Gharbi K."/>
            <person name="Hall N."/>
            <person name="Watson M."/>
            <person name="Adriaenssens E.M."/>
            <person name="Foster-Nyarko E."/>
            <person name="Jarju S."/>
            <person name="Secka A."/>
            <person name="Antonio M."/>
            <person name="Oren A."/>
            <person name="Chaudhuri R.R."/>
            <person name="La Ragione R."/>
            <person name="Hildebrand F."/>
            <person name="Pallen M.J."/>
        </authorList>
    </citation>
    <scope>NUCLEOTIDE SEQUENCE</scope>
    <source>
        <strain evidence="14">ChiW4-1371</strain>
    </source>
</reference>
<dbReference type="SMART" id="SM00387">
    <property type="entry name" value="HATPase_c"/>
    <property type="match status" value="1"/>
</dbReference>
<evidence type="ECO:0000256" key="5">
    <source>
        <dbReference type="ARBA" id="ARBA00022553"/>
    </source>
</evidence>
<evidence type="ECO:0000256" key="2">
    <source>
        <dbReference type="ARBA" id="ARBA00004651"/>
    </source>
</evidence>
<dbReference type="Pfam" id="PF00512">
    <property type="entry name" value="HisKA"/>
    <property type="match status" value="1"/>
</dbReference>
<evidence type="ECO:0000259" key="13">
    <source>
        <dbReference type="PROSITE" id="PS50110"/>
    </source>
</evidence>
<feature type="domain" description="Response regulatory" evidence="13">
    <location>
        <begin position="725"/>
        <end position="846"/>
    </location>
</feature>
<dbReference type="SUPFAM" id="SSF103190">
    <property type="entry name" value="Sensory domain-like"/>
    <property type="match status" value="1"/>
</dbReference>
<dbReference type="PANTHER" id="PTHR43047">
    <property type="entry name" value="TWO-COMPONENT HISTIDINE PROTEIN KINASE"/>
    <property type="match status" value="1"/>
</dbReference>
<keyword evidence="9 11" id="KW-1133">Transmembrane helix</keyword>
<dbReference type="EC" id="2.7.13.3" evidence="3"/>
<evidence type="ECO:0000256" key="3">
    <source>
        <dbReference type="ARBA" id="ARBA00012438"/>
    </source>
</evidence>
<dbReference type="InterPro" id="IPR036890">
    <property type="entry name" value="HATPase_C_sf"/>
</dbReference>
<reference evidence="14" key="2">
    <citation type="submission" date="2021-04" db="EMBL/GenBank/DDBJ databases">
        <authorList>
            <person name="Gilroy R."/>
        </authorList>
    </citation>
    <scope>NUCLEOTIDE SEQUENCE</scope>
    <source>
        <strain evidence="14">ChiW4-1371</strain>
    </source>
</reference>
<feature type="transmembrane region" description="Helical" evidence="11">
    <location>
        <begin position="297"/>
        <end position="316"/>
    </location>
</feature>
<keyword evidence="8" id="KW-0418">Kinase</keyword>
<evidence type="ECO:0000256" key="7">
    <source>
        <dbReference type="ARBA" id="ARBA00022692"/>
    </source>
</evidence>
<protein>
    <recommendedName>
        <fullName evidence="3">histidine kinase</fullName>
        <ecNumber evidence="3">2.7.13.3</ecNumber>
    </recommendedName>
</protein>
<keyword evidence="6" id="KW-0808">Transferase</keyword>
<dbReference type="PROSITE" id="PS50110">
    <property type="entry name" value="RESPONSE_REGULATORY"/>
    <property type="match status" value="1"/>
</dbReference>
<dbReference type="SMART" id="SM00448">
    <property type="entry name" value="REC"/>
    <property type="match status" value="1"/>
</dbReference>
<evidence type="ECO:0000259" key="12">
    <source>
        <dbReference type="PROSITE" id="PS50109"/>
    </source>
</evidence>
<organism evidence="14 15">
    <name type="scientific">Candidatus Mucispirillum faecigallinarum</name>
    <dbReference type="NCBI Taxonomy" id="2838699"/>
    <lineage>
        <taxon>Bacteria</taxon>
        <taxon>Pseudomonadati</taxon>
        <taxon>Deferribacterota</taxon>
        <taxon>Deferribacteres</taxon>
        <taxon>Deferribacterales</taxon>
        <taxon>Mucispirillaceae</taxon>
        <taxon>Mucispirillum</taxon>
    </lineage>
</organism>
<dbReference type="AlphaFoldDB" id="A0A9D2KB39"/>
<name>A0A9D2KB39_9BACT</name>
<feature type="modified residue" description="4-aspartylphosphate" evidence="10">
    <location>
        <position position="777"/>
    </location>
</feature>
<evidence type="ECO:0000256" key="6">
    <source>
        <dbReference type="ARBA" id="ARBA00022679"/>
    </source>
</evidence>
<dbReference type="InterPro" id="IPR011006">
    <property type="entry name" value="CheY-like_superfamily"/>
</dbReference>
<evidence type="ECO:0000313" key="15">
    <source>
        <dbReference type="Proteomes" id="UP000824176"/>
    </source>
</evidence>
<dbReference type="GO" id="GO:0009927">
    <property type="term" value="F:histidine phosphotransfer kinase activity"/>
    <property type="evidence" value="ECO:0007669"/>
    <property type="project" value="TreeGrafter"/>
</dbReference>
<feature type="transmembrane region" description="Helical" evidence="11">
    <location>
        <begin position="17"/>
        <end position="37"/>
    </location>
</feature>
<sequence length="857" mass="98232">MKTSNNLKSTVMIKSSAYVSIILVVLLSLFIFIYKVLYNAEQLGMNYAQIYNNSIENIIDQHALVLKSGAASLSYFMTKNHSEKDIELWMNNYIKYIEKTLGTKGLDVFGIINGKLVSGQGRLGSVTMPVSKMKWYTSAVKQKGEVVHTDVYTDIVNGEKVFTLATVLDNGKDVLALDVFPKQIGSMWLLNNELPLNTSYFLTDNNGEIIFLKSSINQPLSNFQKAVTKAVNNIYSGNNEYNSSFHYIIDLEGKKRSVFYSFTQNDMIVILTIPQLTLYKQSLNIIKNDIFTFFSNYTEFVIFAFIIFIIIFLRMYNLNKVVKYQNQSIKVLSNSYAAIYRINLKTRKYINIKKSEFAYIQIQSKGDYSYLLKSISSVMDKDTKNEFNQQFSIENMIKLSRQLVNEFGGDFKWEVNGESCWMNVTVLFDTYNIEHDAVMCFRNVNAERIKQLQSMQLLEDNMYNMQNNIQTDKMFYSNISHDMRTPINNIMGLIELLRYNIDNKDKILEYANKIQVTSSLLKELVDDILIESKDSKGIKDDEVLSFNIKDDIENLVEIFKIQAKTENKNFDLDFHIKDIYVKGDFHKLCHILNNLLSNAFKYTNENDSISLKIMQIQEKPEILYKFVIKDTGIGMSKSFLEKLFKPFAREHMFTDKKVQGTGLGMAIVLKRVDEMDGSINVESSLGQGTTITVILPFDKSSDNNKSVYGQMNNNECDEDFFAGKNILIVEDNKVNMEILNELLKIKNINVLQAWNGIDAVEIVKKSKEYEIDAVLMDMILPEMDGCQAAKEIRNMQRKDISSLPIIALTANAFAEDVAKTEEAGMNAHIVKPINYNILFTTLCQLMKARKTDDTADV</sequence>
<dbReference type="Gene3D" id="1.10.287.130">
    <property type="match status" value="1"/>
</dbReference>
<evidence type="ECO:0000313" key="14">
    <source>
        <dbReference type="EMBL" id="HIZ89360.1"/>
    </source>
</evidence>
<evidence type="ECO:0000256" key="11">
    <source>
        <dbReference type="SAM" id="Phobius"/>
    </source>
</evidence>
<dbReference type="GO" id="GO:0000155">
    <property type="term" value="F:phosphorelay sensor kinase activity"/>
    <property type="evidence" value="ECO:0007669"/>
    <property type="project" value="InterPro"/>
</dbReference>
<evidence type="ECO:0000256" key="8">
    <source>
        <dbReference type="ARBA" id="ARBA00022777"/>
    </source>
</evidence>
<dbReference type="Proteomes" id="UP000824176">
    <property type="component" value="Unassembled WGS sequence"/>
</dbReference>
<dbReference type="Gene3D" id="3.40.50.2300">
    <property type="match status" value="1"/>
</dbReference>
<dbReference type="InterPro" id="IPR003661">
    <property type="entry name" value="HisK_dim/P_dom"/>
</dbReference>
<keyword evidence="11" id="KW-0472">Membrane</keyword>
<keyword evidence="7 11" id="KW-0812">Transmembrane</keyword>
<gene>
    <name evidence="14" type="ORF">H9804_05410</name>
</gene>
<dbReference type="CDD" id="cd00082">
    <property type="entry name" value="HisKA"/>
    <property type="match status" value="1"/>
</dbReference>
<dbReference type="SUPFAM" id="SSF52172">
    <property type="entry name" value="CheY-like"/>
    <property type="match status" value="1"/>
</dbReference>
<dbReference type="InterPro" id="IPR005467">
    <property type="entry name" value="His_kinase_dom"/>
</dbReference>
<dbReference type="GO" id="GO:0005886">
    <property type="term" value="C:plasma membrane"/>
    <property type="evidence" value="ECO:0007669"/>
    <property type="project" value="UniProtKB-SubCell"/>
</dbReference>
<dbReference type="InterPro" id="IPR036097">
    <property type="entry name" value="HisK_dim/P_sf"/>
</dbReference>
<dbReference type="SUPFAM" id="SSF55874">
    <property type="entry name" value="ATPase domain of HSP90 chaperone/DNA topoisomerase II/histidine kinase"/>
    <property type="match status" value="1"/>
</dbReference>
<evidence type="ECO:0000256" key="4">
    <source>
        <dbReference type="ARBA" id="ARBA00022475"/>
    </source>
</evidence>
<evidence type="ECO:0000256" key="10">
    <source>
        <dbReference type="PROSITE-ProRule" id="PRU00169"/>
    </source>
</evidence>
<accession>A0A9D2KB39</accession>
<dbReference type="Gene3D" id="3.30.450.20">
    <property type="entry name" value="PAS domain"/>
    <property type="match status" value="1"/>
</dbReference>
<dbReference type="FunFam" id="3.30.565.10:FF:000006">
    <property type="entry name" value="Sensor histidine kinase WalK"/>
    <property type="match status" value="1"/>
</dbReference>
<dbReference type="InterPro" id="IPR029151">
    <property type="entry name" value="Sensor-like_sf"/>
</dbReference>